<reference evidence="3" key="1">
    <citation type="journal article" date="2017" name="Genome Biol.">
        <title>Comparative genomics reveals high biological diversity and specific adaptations in the industrially and medically important fungal genus Aspergillus.</title>
        <authorList>
            <person name="de Vries R.P."/>
            <person name="Riley R."/>
            <person name="Wiebenga A."/>
            <person name="Aguilar-Osorio G."/>
            <person name="Amillis S."/>
            <person name="Uchima C.A."/>
            <person name="Anderluh G."/>
            <person name="Asadollahi M."/>
            <person name="Askin M."/>
            <person name="Barry K."/>
            <person name="Battaglia E."/>
            <person name="Bayram O."/>
            <person name="Benocci T."/>
            <person name="Braus-Stromeyer S.A."/>
            <person name="Caldana C."/>
            <person name="Canovas D."/>
            <person name="Cerqueira G.C."/>
            <person name="Chen F."/>
            <person name="Chen W."/>
            <person name="Choi C."/>
            <person name="Clum A."/>
            <person name="Dos Santos R.A."/>
            <person name="Damasio A.R."/>
            <person name="Diallinas G."/>
            <person name="Emri T."/>
            <person name="Fekete E."/>
            <person name="Flipphi M."/>
            <person name="Freyberg S."/>
            <person name="Gallo A."/>
            <person name="Gournas C."/>
            <person name="Habgood R."/>
            <person name="Hainaut M."/>
            <person name="Harispe M.L."/>
            <person name="Henrissat B."/>
            <person name="Hilden K.S."/>
            <person name="Hope R."/>
            <person name="Hossain A."/>
            <person name="Karabika E."/>
            <person name="Karaffa L."/>
            <person name="Karanyi Z."/>
            <person name="Krasevec N."/>
            <person name="Kuo A."/>
            <person name="Kusch H."/>
            <person name="LaButti K."/>
            <person name="Lagendijk E.L."/>
            <person name="Lapidus A."/>
            <person name="Levasseur A."/>
            <person name="Lindquist E."/>
            <person name="Lipzen A."/>
            <person name="Logrieco A.F."/>
            <person name="MacCabe A."/>
            <person name="Maekelae M.R."/>
            <person name="Malavazi I."/>
            <person name="Melin P."/>
            <person name="Meyer V."/>
            <person name="Mielnichuk N."/>
            <person name="Miskei M."/>
            <person name="Molnar A.P."/>
            <person name="Mule G."/>
            <person name="Ngan C.Y."/>
            <person name="Orejas M."/>
            <person name="Orosz E."/>
            <person name="Ouedraogo J.P."/>
            <person name="Overkamp K.M."/>
            <person name="Park H.-S."/>
            <person name="Perrone G."/>
            <person name="Piumi F."/>
            <person name="Punt P.J."/>
            <person name="Ram A.F."/>
            <person name="Ramon A."/>
            <person name="Rauscher S."/>
            <person name="Record E."/>
            <person name="Riano-Pachon D.M."/>
            <person name="Robert V."/>
            <person name="Roehrig J."/>
            <person name="Ruller R."/>
            <person name="Salamov A."/>
            <person name="Salih N.S."/>
            <person name="Samson R.A."/>
            <person name="Sandor E."/>
            <person name="Sanguinetti M."/>
            <person name="Schuetze T."/>
            <person name="Sepcic K."/>
            <person name="Shelest E."/>
            <person name="Sherlock G."/>
            <person name="Sophianopoulou V."/>
            <person name="Squina F.M."/>
            <person name="Sun H."/>
            <person name="Susca A."/>
            <person name="Todd R.B."/>
            <person name="Tsang A."/>
            <person name="Unkles S.E."/>
            <person name="van de Wiele N."/>
            <person name="van Rossen-Uffink D."/>
            <person name="Oliveira J.V."/>
            <person name="Vesth T.C."/>
            <person name="Visser J."/>
            <person name="Yu J.-H."/>
            <person name="Zhou M."/>
            <person name="Andersen M.R."/>
            <person name="Archer D.B."/>
            <person name="Baker S.E."/>
            <person name="Benoit I."/>
            <person name="Brakhage A.A."/>
            <person name="Braus G.H."/>
            <person name="Fischer R."/>
            <person name="Frisvad J.C."/>
            <person name="Goldman G.H."/>
            <person name="Houbraken J."/>
            <person name="Oakley B."/>
            <person name="Pocsi I."/>
            <person name="Scazzocchio C."/>
            <person name="Seiboth B."/>
            <person name="vanKuyk P.A."/>
            <person name="Wortman J."/>
            <person name="Dyer P.S."/>
            <person name="Grigoriev I.V."/>
        </authorList>
    </citation>
    <scope>NUCLEOTIDE SEQUENCE [LARGE SCALE GENOMIC DNA]</scope>
    <source>
        <strain evidence="3">DTO 134E9</strain>
    </source>
</reference>
<dbReference type="Gene3D" id="1.20.1280.50">
    <property type="match status" value="1"/>
</dbReference>
<dbReference type="Proteomes" id="UP000184383">
    <property type="component" value="Unassembled WGS sequence"/>
</dbReference>
<gene>
    <name evidence="2" type="ORF">ASPWEDRAFT_619105</name>
</gene>
<evidence type="ECO:0000259" key="1">
    <source>
        <dbReference type="SMART" id="SM00256"/>
    </source>
</evidence>
<dbReference type="SUPFAM" id="SSF81383">
    <property type="entry name" value="F-box domain"/>
    <property type="match status" value="1"/>
</dbReference>
<dbReference type="OrthoDB" id="3800738at2759"/>
<evidence type="ECO:0000313" key="3">
    <source>
        <dbReference type="Proteomes" id="UP000184383"/>
    </source>
</evidence>
<dbReference type="InterPro" id="IPR036047">
    <property type="entry name" value="F-box-like_dom_sf"/>
</dbReference>
<organism evidence="2 3">
    <name type="scientific">Aspergillus wentii DTO 134E9</name>
    <dbReference type="NCBI Taxonomy" id="1073089"/>
    <lineage>
        <taxon>Eukaryota</taxon>
        <taxon>Fungi</taxon>
        <taxon>Dikarya</taxon>
        <taxon>Ascomycota</taxon>
        <taxon>Pezizomycotina</taxon>
        <taxon>Eurotiomycetes</taxon>
        <taxon>Eurotiomycetidae</taxon>
        <taxon>Eurotiales</taxon>
        <taxon>Aspergillaceae</taxon>
        <taxon>Aspergillus</taxon>
        <taxon>Aspergillus subgen. Cremei</taxon>
    </lineage>
</organism>
<accession>A0A1L9REL7</accession>
<sequence>MSQDFTPAALLIPELLELILLSVDMQTLLTSQRVCRLWHNLINISKPLQKALFFLPIELNPNTARKTYTRNPLIRKILWPNFICSTPLSESTRYLDKYQRKEASWRRMLMQQPPTSIIGILEYYPPKRGRWYSKISVKKTGDHLRMGVLCDPILGGVLRPCPKPWLFGDQPRLLGLLKVYWQDCEYLLHHVCDVVIFVSSLHSLFSSEGLSYGQTSPERWLEGLQRAPTEYDIQALDRFPLDCNYGL</sequence>
<dbReference type="InterPro" id="IPR001810">
    <property type="entry name" value="F-box_dom"/>
</dbReference>
<dbReference type="EMBL" id="KV878214">
    <property type="protein sequence ID" value="OJJ33317.1"/>
    <property type="molecule type" value="Genomic_DNA"/>
</dbReference>
<protein>
    <recommendedName>
        <fullName evidence="1">F-box domain-containing protein</fullName>
    </recommendedName>
</protein>
<feature type="domain" description="F-box" evidence="1">
    <location>
        <begin position="12"/>
        <end position="51"/>
    </location>
</feature>
<dbReference type="SMART" id="SM00256">
    <property type="entry name" value="FBOX"/>
    <property type="match status" value="1"/>
</dbReference>
<dbReference type="RefSeq" id="XP_040686994.1">
    <property type="nucleotide sequence ID" value="XM_040838602.1"/>
</dbReference>
<keyword evidence="3" id="KW-1185">Reference proteome</keyword>
<evidence type="ECO:0000313" key="2">
    <source>
        <dbReference type="EMBL" id="OJJ33317.1"/>
    </source>
</evidence>
<dbReference type="AlphaFoldDB" id="A0A1L9REL7"/>
<dbReference type="Pfam" id="PF00646">
    <property type="entry name" value="F-box"/>
    <property type="match status" value="1"/>
</dbReference>
<dbReference type="STRING" id="1073089.A0A1L9REL7"/>
<proteinExistence type="predicted"/>
<name>A0A1L9REL7_ASPWE</name>
<dbReference type="GeneID" id="63754450"/>
<dbReference type="VEuPathDB" id="FungiDB:ASPWEDRAFT_619105"/>